<dbReference type="PANTHER" id="PTHR44259:SF114">
    <property type="entry name" value="OS06G0707300 PROTEIN"/>
    <property type="match status" value="1"/>
</dbReference>
<dbReference type="AlphaFoldDB" id="A0AAV1CMJ7"/>
<dbReference type="Gene3D" id="1.20.1280.50">
    <property type="match status" value="1"/>
</dbReference>
<keyword evidence="3" id="KW-1185">Reference proteome</keyword>
<proteinExistence type="predicted"/>
<dbReference type="InterPro" id="IPR050942">
    <property type="entry name" value="F-box_BR-signaling"/>
</dbReference>
<dbReference type="PANTHER" id="PTHR44259">
    <property type="entry name" value="OS07G0183000 PROTEIN-RELATED"/>
    <property type="match status" value="1"/>
</dbReference>
<gene>
    <name evidence="2" type="ORF">OLC1_LOCUS7529</name>
</gene>
<dbReference type="InterPro" id="IPR036047">
    <property type="entry name" value="F-box-like_dom_sf"/>
</dbReference>
<evidence type="ECO:0000313" key="2">
    <source>
        <dbReference type="EMBL" id="CAI9096889.1"/>
    </source>
</evidence>
<dbReference type="InterPro" id="IPR005174">
    <property type="entry name" value="KIB1-4_b-propeller"/>
</dbReference>
<protein>
    <submittedName>
        <fullName evidence="2">OLC1v1033135C1</fullName>
    </submittedName>
</protein>
<reference evidence="2" key="1">
    <citation type="submission" date="2023-03" db="EMBL/GenBank/DDBJ databases">
        <authorList>
            <person name="Julca I."/>
        </authorList>
    </citation>
    <scope>NUCLEOTIDE SEQUENCE</scope>
</reference>
<organism evidence="2 3">
    <name type="scientific">Oldenlandia corymbosa var. corymbosa</name>
    <dbReference type="NCBI Taxonomy" id="529605"/>
    <lineage>
        <taxon>Eukaryota</taxon>
        <taxon>Viridiplantae</taxon>
        <taxon>Streptophyta</taxon>
        <taxon>Embryophyta</taxon>
        <taxon>Tracheophyta</taxon>
        <taxon>Spermatophyta</taxon>
        <taxon>Magnoliopsida</taxon>
        <taxon>eudicotyledons</taxon>
        <taxon>Gunneridae</taxon>
        <taxon>Pentapetalae</taxon>
        <taxon>asterids</taxon>
        <taxon>lamiids</taxon>
        <taxon>Gentianales</taxon>
        <taxon>Rubiaceae</taxon>
        <taxon>Rubioideae</taxon>
        <taxon>Spermacoceae</taxon>
        <taxon>Hedyotis-Oldenlandia complex</taxon>
        <taxon>Oldenlandia</taxon>
    </lineage>
</organism>
<dbReference type="EMBL" id="OX459119">
    <property type="protein sequence ID" value="CAI9096889.1"/>
    <property type="molecule type" value="Genomic_DNA"/>
</dbReference>
<accession>A0AAV1CMJ7</accession>
<dbReference type="Pfam" id="PF03478">
    <property type="entry name" value="Beta-prop_KIB1-4"/>
    <property type="match status" value="1"/>
</dbReference>
<sequence>MEPTTCSDWSALPPDLVEEIATRLTDLEDFIAFRGVCAAWRVATKDSCPRVPLLMLPEKRQNDEREFYSLSERKVSMRLSLPEAKGKLCVEAGFGWLLTLSLDSGDVTLLNPFSRAQIQLPNAVTFTFPEHLDHKEPNLYNFARKAVLSENPSKLSADFILLVIHGTIHADIGILCFWRPGDTTWTQLESRKGIHWRKLGYYKGTFRDVNYLNGKFYAINVLGHIWAWDGDRHRPPTWIWDGYKPPEPKVHACYKPIDCDRRVNLYGDLYLAKSSSSSFNGSKRGGDLLVIRRKIVHCDHMPDNWTWNFNIYRLDMTRGGGWEDEITSLGGDAIFVGDNTTISIPYAETKRSGIKGDCIYFSYTALDHFTEEEISKSRMGIYNINDGSMEPILDEVQVTSDFIECPPLWVNSPIFL</sequence>
<dbReference type="Proteomes" id="UP001161247">
    <property type="component" value="Chromosome 2"/>
</dbReference>
<feature type="domain" description="KIB1-4 beta-propeller" evidence="1">
    <location>
        <begin position="67"/>
        <end position="383"/>
    </location>
</feature>
<evidence type="ECO:0000259" key="1">
    <source>
        <dbReference type="Pfam" id="PF03478"/>
    </source>
</evidence>
<evidence type="ECO:0000313" key="3">
    <source>
        <dbReference type="Proteomes" id="UP001161247"/>
    </source>
</evidence>
<dbReference type="SUPFAM" id="SSF81383">
    <property type="entry name" value="F-box domain"/>
    <property type="match status" value="1"/>
</dbReference>
<name>A0AAV1CMJ7_OLDCO</name>